<protein>
    <submittedName>
        <fullName evidence="2">Uncharacterized protein</fullName>
    </submittedName>
</protein>
<keyword evidence="3" id="KW-1185">Reference proteome</keyword>
<gene>
    <name evidence="2" type="ORF">M0R45_017841</name>
</gene>
<dbReference type="EMBL" id="JBEDUW010000003">
    <property type="protein sequence ID" value="KAK9941224.1"/>
    <property type="molecule type" value="Genomic_DNA"/>
</dbReference>
<dbReference type="PANTHER" id="PTHR33659:SF1">
    <property type="entry name" value="PROTEIN, PUTATIVE-RELATED"/>
    <property type="match status" value="1"/>
</dbReference>
<dbReference type="AlphaFoldDB" id="A0AAW1XXB9"/>
<feature type="transmembrane region" description="Helical" evidence="1">
    <location>
        <begin position="81"/>
        <end position="101"/>
    </location>
</feature>
<dbReference type="PANTHER" id="PTHR33659">
    <property type="entry name" value="PROTEIN, PUTATIVE-RELATED-RELATED"/>
    <property type="match status" value="1"/>
</dbReference>
<evidence type="ECO:0000313" key="2">
    <source>
        <dbReference type="EMBL" id="KAK9941224.1"/>
    </source>
</evidence>
<sequence length="102" mass="10840">MHTSLWCSLITHLPSLFFNLRGLSSLFISFQSSFSFEMASISICKALFLMVLAMVLVSAVTAQDTAVAPSPSPDAGAGIPVTFSGALVCSSLFISLLALLWH</sequence>
<keyword evidence="1" id="KW-1133">Transmembrane helix</keyword>
<keyword evidence="1" id="KW-0472">Membrane</keyword>
<comment type="caution">
    <text evidence="2">The sequence shown here is derived from an EMBL/GenBank/DDBJ whole genome shotgun (WGS) entry which is preliminary data.</text>
</comment>
<dbReference type="Proteomes" id="UP001457282">
    <property type="component" value="Unassembled WGS sequence"/>
</dbReference>
<proteinExistence type="predicted"/>
<feature type="transmembrane region" description="Helical" evidence="1">
    <location>
        <begin position="42"/>
        <end position="61"/>
    </location>
</feature>
<organism evidence="2 3">
    <name type="scientific">Rubus argutus</name>
    <name type="common">Southern blackberry</name>
    <dbReference type="NCBI Taxonomy" id="59490"/>
    <lineage>
        <taxon>Eukaryota</taxon>
        <taxon>Viridiplantae</taxon>
        <taxon>Streptophyta</taxon>
        <taxon>Embryophyta</taxon>
        <taxon>Tracheophyta</taxon>
        <taxon>Spermatophyta</taxon>
        <taxon>Magnoliopsida</taxon>
        <taxon>eudicotyledons</taxon>
        <taxon>Gunneridae</taxon>
        <taxon>Pentapetalae</taxon>
        <taxon>rosids</taxon>
        <taxon>fabids</taxon>
        <taxon>Rosales</taxon>
        <taxon>Rosaceae</taxon>
        <taxon>Rosoideae</taxon>
        <taxon>Rosoideae incertae sedis</taxon>
        <taxon>Rubus</taxon>
    </lineage>
</organism>
<evidence type="ECO:0000313" key="3">
    <source>
        <dbReference type="Proteomes" id="UP001457282"/>
    </source>
</evidence>
<name>A0AAW1XXB9_RUBAR</name>
<evidence type="ECO:0000256" key="1">
    <source>
        <dbReference type="SAM" id="Phobius"/>
    </source>
</evidence>
<accession>A0AAW1XXB9</accession>
<keyword evidence="1" id="KW-0812">Transmembrane</keyword>
<reference evidence="2 3" key="1">
    <citation type="journal article" date="2023" name="G3 (Bethesda)">
        <title>A chromosome-length genome assembly and annotation of blackberry (Rubus argutus, cv. 'Hillquist').</title>
        <authorList>
            <person name="Bruna T."/>
            <person name="Aryal R."/>
            <person name="Dudchenko O."/>
            <person name="Sargent D.J."/>
            <person name="Mead D."/>
            <person name="Buti M."/>
            <person name="Cavallini A."/>
            <person name="Hytonen T."/>
            <person name="Andres J."/>
            <person name="Pham M."/>
            <person name="Weisz D."/>
            <person name="Mascagni F."/>
            <person name="Usai G."/>
            <person name="Natali L."/>
            <person name="Bassil N."/>
            <person name="Fernandez G.E."/>
            <person name="Lomsadze A."/>
            <person name="Armour M."/>
            <person name="Olukolu B."/>
            <person name="Poorten T."/>
            <person name="Britton C."/>
            <person name="Davik J."/>
            <person name="Ashrafi H."/>
            <person name="Aiden E.L."/>
            <person name="Borodovsky M."/>
            <person name="Worthington M."/>
        </authorList>
    </citation>
    <scope>NUCLEOTIDE SEQUENCE [LARGE SCALE GENOMIC DNA]</scope>
    <source>
        <strain evidence="2">PI 553951</strain>
    </source>
</reference>